<feature type="compositionally biased region" description="Polar residues" evidence="1">
    <location>
        <begin position="210"/>
        <end position="219"/>
    </location>
</feature>
<feature type="region of interest" description="Disordered" evidence="1">
    <location>
        <begin position="170"/>
        <end position="349"/>
    </location>
</feature>
<accession>A0A9P6B3H9</accession>
<feature type="compositionally biased region" description="Basic and acidic residues" evidence="1">
    <location>
        <begin position="1"/>
        <end position="15"/>
    </location>
</feature>
<organism evidence="2 3">
    <name type="scientific">Hydnum rufescens UP504</name>
    <dbReference type="NCBI Taxonomy" id="1448309"/>
    <lineage>
        <taxon>Eukaryota</taxon>
        <taxon>Fungi</taxon>
        <taxon>Dikarya</taxon>
        <taxon>Basidiomycota</taxon>
        <taxon>Agaricomycotina</taxon>
        <taxon>Agaricomycetes</taxon>
        <taxon>Cantharellales</taxon>
        <taxon>Hydnaceae</taxon>
        <taxon>Hydnum</taxon>
    </lineage>
</organism>
<dbReference type="EMBL" id="MU128937">
    <property type="protein sequence ID" value="KAF9516707.1"/>
    <property type="molecule type" value="Genomic_DNA"/>
</dbReference>
<feature type="compositionally biased region" description="Polar residues" evidence="1">
    <location>
        <begin position="251"/>
        <end position="263"/>
    </location>
</feature>
<comment type="caution">
    <text evidence="2">The sequence shown here is derived from an EMBL/GenBank/DDBJ whole genome shotgun (WGS) entry which is preliminary data.</text>
</comment>
<sequence length="484" mass="52861">MISHMDNPRDLDKAYPGRHNISRYQSPGQIEYSSHPYSSNNRFPGRPKTAAEPHPAPVSSSERFMDHNIQSSPTYRNRSYDSIATPDAIPQYSPMASDASLYGGRLDSPLHVTQSTPSPTAIPPTSDAVSAPASSTNFPTPASIWKTGLRQLKEVPLRRFRSSASLFPRTGVLGRRNPLGDATDGSRPTTAQPFLRASEHAPANRDISARSMTADSYSMPSSQRPYAPPPYASSRYSPSRASPGYVGPSDTPHSNHQDSSSHMGLTMPNFPSLGTSYDERSSYSSPKSASGHADYSIPRQVDSGRSSLSSLQADDAPSAIHPRTPQSDMYLVSNLDNGSPSSTNNETHTKVPYQNSAFVAPYSYPGLQHIPAYEGHPVSPRIIPTCSAIYPSSCLLLIYPSHMALSVNTKQRIAQTLVQSLYQTLPNSTSAHSNSLRARPLRSMYRSIIFLFLPCIRITDPSTPDLLDNPTPSLFYPNRFLDSS</sequence>
<feature type="region of interest" description="Disordered" evidence="1">
    <location>
        <begin position="109"/>
        <end position="142"/>
    </location>
</feature>
<evidence type="ECO:0000313" key="2">
    <source>
        <dbReference type="EMBL" id="KAF9516707.1"/>
    </source>
</evidence>
<protein>
    <submittedName>
        <fullName evidence="2">Uncharacterized protein</fullName>
    </submittedName>
</protein>
<feature type="compositionally biased region" description="Low complexity" evidence="1">
    <location>
        <begin position="232"/>
        <end position="243"/>
    </location>
</feature>
<proteinExistence type="predicted"/>
<gene>
    <name evidence="2" type="ORF">BS47DRAFT_626358</name>
</gene>
<evidence type="ECO:0000313" key="3">
    <source>
        <dbReference type="Proteomes" id="UP000886523"/>
    </source>
</evidence>
<name>A0A9P6B3H9_9AGAM</name>
<feature type="compositionally biased region" description="Polar residues" evidence="1">
    <location>
        <begin position="334"/>
        <end position="349"/>
    </location>
</feature>
<feature type="compositionally biased region" description="Polar residues" evidence="1">
    <location>
        <begin position="58"/>
        <end position="81"/>
    </location>
</feature>
<dbReference type="AlphaFoldDB" id="A0A9P6B3H9"/>
<keyword evidence="3" id="KW-1185">Reference proteome</keyword>
<dbReference type="Proteomes" id="UP000886523">
    <property type="component" value="Unassembled WGS sequence"/>
</dbReference>
<feature type="region of interest" description="Disordered" evidence="1">
    <location>
        <begin position="1"/>
        <end position="81"/>
    </location>
</feature>
<reference evidence="2" key="1">
    <citation type="journal article" date="2020" name="Nat. Commun.">
        <title>Large-scale genome sequencing of mycorrhizal fungi provides insights into the early evolution of symbiotic traits.</title>
        <authorList>
            <person name="Miyauchi S."/>
            <person name="Kiss E."/>
            <person name="Kuo A."/>
            <person name="Drula E."/>
            <person name="Kohler A."/>
            <person name="Sanchez-Garcia M."/>
            <person name="Morin E."/>
            <person name="Andreopoulos B."/>
            <person name="Barry K.W."/>
            <person name="Bonito G."/>
            <person name="Buee M."/>
            <person name="Carver A."/>
            <person name="Chen C."/>
            <person name="Cichocki N."/>
            <person name="Clum A."/>
            <person name="Culley D."/>
            <person name="Crous P.W."/>
            <person name="Fauchery L."/>
            <person name="Girlanda M."/>
            <person name="Hayes R.D."/>
            <person name="Keri Z."/>
            <person name="LaButti K."/>
            <person name="Lipzen A."/>
            <person name="Lombard V."/>
            <person name="Magnuson J."/>
            <person name="Maillard F."/>
            <person name="Murat C."/>
            <person name="Nolan M."/>
            <person name="Ohm R.A."/>
            <person name="Pangilinan J."/>
            <person name="Pereira M.F."/>
            <person name="Perotto S."/>
            <person name="Peter M."/>
            <person name="Pfister S."/>
            <person name="Riley R."/>
            <person name="Sitrit Y."/>
            <person name="Stielow J.B."/>
            <person name="Szollosi G."/>
            <person name="Zifcakova L."/>
            <person name="Stursova M."/>
            <person name="Spatafora J.W."/>
            <person name="Tedersoo L."/>
            <person name="Vaario L.M."/>
            <person name="Yamada A."/>
            <person name="Yan M."/>
            <person name="Wang P."/>
            <person name="Xu J."/>
            <person name="Bruns T."/>
            <person name="Baldrian P."/>
            <person name="Vilgalys R."/>
            <person name="Dunand C."/>
            <person name="Henrissat B."/>
            <person name="Grigoriev I.V."/>
            <person name="Hibbett D."/>
            <person name="Nagy L.G."/>
            <person name="Martin F.M."/>
        </authorList>
    </citation>
    <scope>NUCLEOTIDE SEQUENCE</scope>
    <source>
        <strain evidence="2">UP504</strain>
    </source>
</reference>
<feature type="compositionally biased region" description="Polar residues" evidence="1">
    <location>
        <begin position="303"/>
        <end position="312"/>
    </location>
</feature>
<feature type="compositionally biased region" description="Polar residues" evidence="1">
    <location>
        <begin position="22"/>
        <end position="42"/>
    </location>
</feature>
<feature type="compositionally biased region" description="Low complexity" evidence="1">
    <location>
        <begin position="113"/>
        <end position="126"/>
    </location>
</feature>
<evidence type="ECO:0000256" key="1">
    <source>
        <dbReference type="SAM" id="MobiDB-lite"/>
    </source>
</evidence>